<dbReference type="Gene3D" id="1.10.340.70">
    <property type="match status" value="1"/>
</dbReference>
<evidence type="ECO:0000313" key="18">
    <source>
        <dbReference type="Proteomes" id="UP000326396"/>
    </source>
</evidence>
<keyword evidence="12" id="KW-0239">DNA-directed DNA polymerase</keyword>
<dbReference type="EMBL" id="SZYD01000015">
    <property type="protein sequence ID" value="KAD3640227.1"/>
    <property type="molecule type" value="Genomic_DNA"/>
</dbReference>
<dbReference type="SUPFAM" id="SSF53098">
    <property type="entry name" value="Ribonuclease H-like"/>
    <property type="match status" value="1"/>
</dbReference>
<dbReference type="Pfam" id="PF17921">
    <property type="entry name" value="Integrase_H2C2"/>
    <property type="match status" value="1"/>
</dbReference>
<dbReference type="AlphaFoldDB" id="A0A5N6MKY9"/>
<dbReference type="Gene3D" id="3.10.20.370">
    <property type="match status" value="1"/>
</dbReference>
<keyword evidence="5" id="KW-0479">Metal-binding</keyword>
<evidence type="ECO:0000256" key="7">
    <source>
        <dbReference type="ARBA" id="ARBA00022759"/>
    </source>
</evidence>
<dbReference type="InterPro" id="IPR050951">
    <property type="entry name" value="Retrovirus_Pol_polyprotein"/>
</dbReference>
<dbReference type="PANTHER" id="PTHR37984">
    <property type="entry name" value="PROTEIN CBG26694"/>
    <property type="match status" value="1"/>
</dbReference>
<dbReference type="OrthoDB" id="2013610at2759"/>
<keyword evidence="8" id="KW-0378">Hydrolase</keyword>
<evidence type="ECO:0000256" key="11">
    <source>
        <dbReference type="ARBA" id="ARBA00022918"/>
    </source>
</evidence>
<dbReference type="Pfam" id="PF24626">
    <property type="entry name" value="SH3_Tf2-1"/>
    <property type="match status" value="1"/>
</dbReference>
<keyword evidence="7" id="KW-0255">Endonuclease</keyword>
<evidence type="ECO:0000256" key="12">
    <source>
        <dbReference type="ARBA" id="ARBA00022932"/>
    </source>
</evidence>
<dbReference type="GO" id="GO:0003677">
    <property type="term" value="F:DNA binding"/>
    <property type="evidence" value="ECO:0007669"/>
    <property type="project" value="UniProtKB-KW"/>
</dbReference>
<evidence type="ECO:0000256" key="4">
    <source>
        <dbReference type="ARBA" id="ARBA00022722"/>
    </source>
</evidence>
<dbReference type="GO" id="GO:0015074">
    <property type="term" value="P:DNA integration"/>
    <property type="evidence" value="ECO:0007669"/>
    <property type="project" value="UniProtKB-KW"/>
</dbReference>
<dbReference type="Proteomes" id="UP000326396">
    <property type="component" value="Linkage Group LG5"/>
</dbReference>
<dbReference type="Gene3D" id="2.40.70.10">
    <property type="entry name" value="Acid Proteases"/>
    <property type="match status" value="1"/>
</dbReference>
<feature type="domain" description="Integrase catalytic" evidence="16">
    <location>
        <begin position="711"/>
        <end position="873"/>
    </location>
</feature>
<keyword evidence="6" id="KW-0064">Aspartyl protease</keyword>
<dbReference type="Gene3D" id="3.10.10.10">
    <property type="entry name" value="HIV Type 1 Reverse Transcriptase, subunit A, domain 1"/>
    <property type="match status" value="1"/>
</dbReference>
<keyword evidence="3" id="KW-0548">Nucleotidyltransferase</keyword>
<keyword evidence="13" id="KW-0238">DNA-binding</keyword>
<dbReference type="InterPro" id="IPR043128">
    <property type="entry name" value="Rev_trsase/Diguanyl_cyclase"/>
</dbReference>
<evidence type="ECO:0000256" key="2">
    <source>
        <dbReference type="ARBA" id="ARBA00022679"/>
    </source>
</evidence>
<keyword evidence="1" id="KW-0645">Protease</keyword>
<keyword evidence="9" id="KW-0460">Magnesium</keyword>
<dbReference type="GO" id="GO:0003887">
    <property type="term" value="F:DNA-directed DNA polymerase activity"/>
    <property type="evidence" value="ECO:0007669"/>
    <property type="project" value="UniProtKB-KW"/>
</dbReference>
<keyword evidence="15" id="KW-0511">Multifunctional enzyme</keyword>
<dbReference type="SUPFAM" id="SSF56672">
    <property type="entry name" value="DNA/RNA polymerases"/>
    <property type="match status" value="1"/>
</dbReference>
<dbReference type="GO" id="GO:0003964">
    <property type="term" value="F:RNA-directed DNA polymerase activity"/>
    <property type="evidence" value="ECO:0007669"/>
    <property type="project" value="UniProtKB-KW"/>
</dbReference>
<evidence type="ECO:0000256" key="14">
    <source>
        <dbReference type="ARBA" id="ARBA00023172"/>
    </source>
</evidence>
<dbReference type="InterPro" id="IPR021109">
    <property type="entry name" value="Peptidase_aspartic_dom_sf"/>
</dbReference>
<evidence type="ECO:0000256" key="9">
    <source>
        <dbReference type="ARBA" id="ARBA00022842"/>
    </source>
</evidence>
<protein>
    <recommendedName>
        <fullName evidence="16">Integrase catalytic domain-containing protein</fullName>
    </recommendedName>
</protein>
<dbReference type="Gene3D" id="3.30.420.10">
    <property type="entry name" value="Ribonuclease H-like superfamily/Ribonuclease H"/>
    <property type="match status" value="1"/>
</dbReference>
<name>A0A5N6MKY9_9ASTR</name>
<dbReference type="GO" id="GO:0006508">
    <property type="term" value="P:proteolysis"/>
    <property type="evidence" value="ECO:0007669"/>
    <property type="project" value="UniProtKB-KW"/>
</dbReference>
<sequence length="1029" mass="115548">MYSNSIPYLLQKKQIIVDHNLYVDQASSFRSESSRPLWTTKTPSSQVDGAAVFNKDRGVRTLSRTEWEERRKKGLCFRCGQQYGLVHKCPEGKLCVLLLGDDEYELSDGDNLRMKHLDLSEEPPGEGKALGTCLAVASNGVISPCGGAKTLKFEGTINNIMVSLMVDSGATHNFISRRLVRALGLLVSLFEGLNITLGDEYSVFVNEQCLQLPIIIGSSLFLIDVLVFDMGNLDLIFGMAWLSLLGEVTYDRQHSWMQFTHAGNIVRLQGILLAQPSTAALQKWLGGLDYGDFSSAMFSLLTSALSMSQHQGLSLELHQRADVFEEPTGLPPARSHDHSIQLTSEIPICVSPYRYPHIQKTEIERQVKDLLNLGMIRASKSAYSSPVILVRKKDNSWPMCVDYCALNKATVPDKYPIPVVEELIDELYGPTWEDHLTDLQLVFDILSKHQFKVNSTKCSSGQTSVDYLGHVINGFEVSTDQKKVEAALVTGPVLVLPNFSQQFVIECDASGRGIGAVLMQQNKPIAYFSKSLSDRNLAKSAYEREIMALALAVQLGVHIYWNRAANALSLRAELGEFSQLVTSPIWLQRAQLLEEAKQDSDAKQDLDIQQLIMKVWLYPSKFPGYSLQQGILHYQNRVVISRNSKFIPLLLHEFHTTPSGGHSRFYRTYRCLAANLYWPGMTAAAKKFVRECDVCQRCKASSTVPGGLLQPLDIPKAIWEDLSMDFIVGLLTSKGFNVVLVVVNRLSKYAHFLLLKHPCTAKIVAGLFVKEIIRLHGIPKSIVSDRDPLFLSKFWQEIFRSMGTQLCISSAYHPESDGQTEVINCCLEAYLRCFAVNQPRNWANWIPWAEYWHNSNFQVTTGTTPFEAVYGRNAPSVLQYFPGELRVENVAQELRDRDEALRQLKVHLSNAQGSMKMQADKKRRDITFEVGEWVYAKLKPYRQVSVRSPIHQKLAAKFFGPFQILEKTGSVAYKLQLPPTSKIHPVFHVDLLKKAIKEPVDAVLLLDLETSAGEVLVPGSILATRRVKR</sequence>
<dbReference type="InterPro" id="IPR012337">
    <property type="entry name" value="RNaseH-like_sf"/>
</dbReference>
<accession>A0A5N6MKY9</accession>
<evidence type="ECO:0000256" key="3">
    <source>
        <dbReference type="ARBA" id="ARBA00022695"/>
    </source>
</evidence>
<keyword evidence="18" id="KW-1185">Reference proteome</keyword>
<dbReference type="GO" id="GO:0004190">
    <property type="term" value="F:aspartic-type endopeptidase activity"/>
    <property type="evidence" value="ECO:0007669"/>
    <property type="project" value="UniProtKB-KW"/>
</dbReference>
<evidence type="ECO:0000313" key="17">
    <source>
        <dbReference type="EMBL" id="KAD3640227.1"/>
    </source>
</evidence>
<keyword evidence="14" id="KW-0233">DNA recombination</keyword>
<evidence type="ECO:0000256" key="10">
    <source>
        <dbReference type="ARBA" id="ARBA00022908"/>
    </source>
</evidence>
<dbReference type="SUPFAM" id="SSF50630">
    <property type="entry name" value="Acid proteases"/>
    <property type="match status" value="1"/>
</dbReference>
<evidence type="ECO:0000256" key="15">
    <source>
        <dbReference type="ARBA" id="ARBA00023268"/>
    </source>
</evidence>
<evidence type="ECO:0000256" key="6">
    <source>
        <dbReference type="ARBA" id="ARBA00022750"/>
    </source>
</evidence>
<evidence type="ECO:0000256" key="1">
    <source>
        <dbReference type="ARBA" id="ARBA00022670"/>
    </source>
</evidence>
<dbReference type="InterPro" id="IPR041577">
    <property type="entry name" value="RT_RNaseH_2"/>
</dbReference>
<dbReference type="InterPro" id="IPR041588">
    <property type="entry name" value="Integrase_H2C2"/>
</dbReference>
<evidence type="ECO:0000256" key="5">
    <source>
        <dbReference type="ARBA" id="ARBA00022723"/>
    </source>
</evidence>
<reference evidence="17 18" key="1">
    <citation type="submission" date="2019-05" db="EMBL/GenBank/DDBJ databases">
        <title>Mikania micrantha, genome provides insights into the molecular mechanism of rapid growth.</title>
        <authorList>
            <person name="Liu B."/>
        </authorList>
    </citation>
    <scope>NUCLEOTIDE SEQUENCE [LARGE SCALE GENOMIC DNA]</scope>
    <source>
        <strain evidence="17">NLD-2019</strain>
        <tissue evidence="17">Leaf</tissue>
    </source>
</reference>
<dbReference type="PANTHER" id="PTHR37984:SF5">
    <property type="entry name" value="PROTEIN NYNRIN-LIKE"/>
    <property type="match status" value="1"/>
</dbReference>
<gene>
    <name evidence="17" type="ORF">E3N88_29450</name>
</gene>
<evidence type="ECO:0000259" key="16">
    <source>
        <dbReference type="PROSITE" id="PS50994"/>
    </source>
</evidence>
<evidence type="ECO:0000256" key="8">
    <source>
        <dbReference type="ARBA" id="ARBA00022801"/>
    </source>
</evidence>
<dbReference type="Pfam" id="PF17919">
    <property type="entry name" value="RT_RNaseH_2"/>
    <property type="match status" value="1"/>
</dbReference>
<evidence type="ECO:0000256" key="13">
    <source>
        <dbReference type="ARBA" id="ARBA00023125"/>
    </source>
</evidence>
<dbReference type="Gene3D" id="3.30.70.270">
    <property type="match status" value="2"/>
</dbReference>
<keyword evidence="4" id="KW-0540">Nuclease</keyword>
<dbReference type="GO" id="GO:0004519">
    <property type="term" value="F:endonuclease activity"/>
    <property type="evidence" value="ECO:0007669"/>
    <property type="project" value="UniProtKB-KW"/>
</dbReference>
<dbReference type="InterPro" id="IPR056924">
    <property type="entry name" value="SH3_Tf2-1"/>
</dbReference>
<dbReference type="GO" id="GO:0006310">
    <property type="term" value="P:DNA recombination"/>
    <property type="evidence" value="ECO:0007669"/>
    <property type="project" value="UniProtKB-KW"/>
</dbReference>
<dbReference type="GO" id="GO:0046872">
    <property type="term" value="F:metal ion binding"/>
    <property type="evidence" value="ECO:0007669"/>
    <property type="project" value="UniProtKB-KW"/>
</dbReference>
<dbReference type="Pfam" id="PF08284">
    <property type="entry name" value="RVP_2"/>
    <property type="match status" value="1"/>
</dbReference>
<comment type="caution">
    <text evidence="17">The sequence shown here is derived from an EMBL/GenBank/DDBJ whole genome shotgun (WGS) entry which is preliminary data.</text>
</comment>
<dbReference type="CDD" id="cd01647">
    <property type="entry name" value="RT_LTR"/>
    <property type="match status" value="1"/>
</dbReference>
<keyword evidence="10" id="KW-0229">DNA integration</keyword>
<keyword evidence="2" id="KW-0808">Transferase</keyword>
<dbReference type="InterPro" id="IPR036397">
    <property type="entry name" value="RNaseH_sf"/>
</dbReference>
<dbReference type="CDD" id="cd00303">
    <property type="entry name" value="retropepsin_like"/>
    <property type="match status" value="1"/>
</dbReference>
<dbReference type="InterPro" id="IPR043502">
    <property type="entry name" value="DNA/RNA_pol_sf"/>
</dbReference>
<dbReference type="InterPro" id="IPR001584">
    <property type="entry name" value="Integrase_cat-core"/>
</dbReference>
<dbReference type="PROSITE" id="PS50994">
    <property type="entry name" value="INTEGRASE"/>
    <property type="match status" value="1"/>
</dbReference>
<organism evidence="17 18">
    <name type="scientific">Mikania micrantha</name>
    <name type="common">bitter vine</name>
    <dbReference type="NCBI Taxonomy" id="192012"/>
    <lineage>
        <taxon>Eukaryota</taxon>
        <taxon>Viridiplantae</taxon>
        <taxon>Streptophyta</taxon>
        <taxon>Embryophyta</taxon>
        <taxon>Tracheophyta</taxon>
        <taxon>Spermatophyta</taxon>
        <taxon>Magnoliopsida</taxon>
        <taxon>eudicotyledons</taxon>
        <taxon>Gunneridae</taxon>
        <taxon>Pentapetalae</taxon>
        <taxon>asterids</taxon>
        <taxon>campanulids</taxon>
        <taxon>Asterales</taxon>
        <taxon>Asteraceae</taxon>
        <taxon>Asteroideae</taxon>
        <taxon>Heliantheae alliance</taxon>
        <taxon>Eupatorieae</taxon>
        <taxon>Mikania</taxon>
    </lineage>
</organism>
<proteinExistence type="predicted"/>
<keyword evidence="11" id="KW-0695">RNA-directed DNA polymerase</keyword>